<comment type="caution">
    <text evidence="2">The sequence shown here is derived from an EMBL/GenBank/DDBJ whole genome shotgun (WGS) entry which is preliminary data.</text>
</comment>
<dbReference type="Proteomes" id="UP001295684">
    <property type="component" value="Unassembled WGS sequence"/>
</dbReference>
<accession>A0AAD1XSK5</accession>
<organism evidence="2 3">
    <name type="scientific">Euplotes crassus</name>
    <dbReference type="NCBI Taxonomy" id="5936"/>
    <lineage>
        <taxon>Eukaryota</taxon>
        <taxon>Sar</taxon>
        <taxon>Alveolata</taxon>
        <taxon>Ciliophora</taxon>
        <taxon>Intramacronucleata</taxon>
        <taxon>Spirotrichea</taxon>
        <taxon>Hypotrichia</taxon>
        <taxon>Euplotida</taxon>
        <taxon>Euplotidae</taxon>
        <taxon>Moneuplotes</taxon>
    </lineage>
</organism>
<name>A0AAD1XSK5_EUPCR</name>
<gene>
    <name evidence="2" type="ORF">ECRASSUSDP1_LOCUS19485</name>
</gene>
<evidence type="ECO:0000313" key="3">
    <source>
        <dbReference type="Proteomes" id="UP001295684"/>
    </source>
</evidence>
<feature type="region of interest" description="Disordered" evidence="1">
    <location>
        <begin position="1"/>
        <end position="41"/>
    </location>
</feature>
<protein>
    <submittedName>
        <fullName evidence="2">Uncharacterized protein</fullName>
    </submittedName>
</protein>
<dbReference type="AlphaFoldDB" id="A0AAD1XSK5"/>
<keyword evidence="3" id="KW-1185">Reference proteome</keyword>
<proteinExistence type="predicted"/>
<reference evidence="2" key="1">
    <citation type="submission" date="2023-07" db="EMBL/GenBank/DDBJ databases">
        <authorList>
            <consortium name="AG Swart"/>
            <person name="Singh M."/>
            <person name="Singh A."/>
            <person name="Seah K."/>
            <person name="Emmerich C."/>
        </authorList>
    </citation>
    <scope>NUCLEOTIDE SEQUENCE</scope>
    <source>
        <strain evidence="2">DP1</strain>
    </source>
</reference>
<feature type="compositionally biased region" description="Acidic residues" evidence="1">
    <location>
        <begin position="1"/>
        <end position="10"/>
    </location>
</feature>
<dbReference type="EMBL" id="CAMPGE010019782">
    <property type="protein sequence ID" value="CAI2378093.1"/>
    <property type="molecule type" value="Genomic_DNA"/>
</dbReference>
<evidence type="ECO:0000313" key="2">
    <source>
        <dbReference type="EMBL" id="CAI2378093.1"/>
    </source>
</evidence>
<evidence type="ECO:0000256" key="1">
    <source>
        <dbReference type="SAM" id="MobiDB-lite"/>
    </source>
</evidence>
<sequence length="280" mass="33090">MSANEGEGEGEGQYRFEDSPAINIQTQEEDTQSPEEHVQEESYYIEKYNLNRWEALYQKDNMQRQKRTEEIKKRQQEYEQELLEECSFQPKIIKNEIYGQNLEEEPDLTTYDRCTEWRRAVDNKVSKIKEKNDRKEKGKCTFMPQLQADYKNSIKGYKKLEKNINKKAIDKYLERMIITRLREEEKQMKEHKKCGSGNLWNVSSTVPSVPKLSKNVGSKSTHNICRPQTEELNYLMSSTPSKEHFSRFNKEKDQFIQFQPKMSYGEAVNLIHSSILSLGD</sequence>